<protein>
    <submittedName>
        <fullName evidence="2">Uncharacterized protein</fullName>
    </submittedName>
</protein>
<evidence type="ECO:0000256" key="1">
    <source>
        <dbReference type="SAM" id="Phobius"/>
    </source>
</evidence>
<evidence type="ECO:0000313" key="2">
    <source>
        <dbReference type="EMBL" id="OQU91654.1"/>
    </source>
</evidence>
<dbReference type="Proteomes" id="UP000000768">
    <property type="component" value="Chromosome 1"/>
</dbReference>
<reference evidence="2 3" key="1">
    <citation type="journal article" date="2009" name="Nature">
        <title>The Sorghum bicolor genome and the diversification of grasses.</title>
        <authorList>
            <person name="Paterson A.H."/>
            <person name="Bowers J.E."/>
            <person name="Bruggmann R."/>
            <person name="Dubchak I."/>
            <person name="Grimwood J."/>
            <person name="Gundlach H."/>
            <person name="Haberer G."/>
            <person name="Hellsten U."/>
            <person name="Mitros T."/>
            <person name="Poliakov A."/>
            <person name="Schmutz J."/>
            <person name="Spannagl M."/>
            <person name="Tang H."/>
            <person name="Wang X."/>
            <person name="Wicker T."/>
            <person name="Bharti A.K."/>
            <person name="Chapman J."/>
            <person name="Feltus F.A."/>
            <person name="Gowik U."/>
            <person name="Grigoriev I.V."/>
            <person name="Lyons E."/>
            <person name="Maher C.A."/>
            <person name="Martis M."/>
            <person name="Narechania A."/>
            <person name="Otillar R.P."/>
            <person name="Penning B.W."/>
            <person name="Salamov A.A."/>
            <person name="Wang Y."/>
            <person name="Zhang L."/>
            <person name="Carpita N.C."/>
            <person name="Freeling M."/>
            <person name="Gingle A.R."/>
            <person name="Hash C.T."/>
            <person name="Keller B."/>
            <person name="Klein P."/>
            <person name="Kresovich S."/>
            <person name="McCann M.C."/>
            <person name="Ming R."/>
            <person name="Peterson D.G."/>
            <person name="Mehboob-ur-Rahman"/>
            <person name="Ware D."/>
            <person name="Westhoff P."/>
            <person name="Mayer K.F."/>
            <person name="Messing J."/>
            <person name="Rokhsar D.S."/>
        </authorList>
    </citation>
    <scope>NUCLEOTIDE SEQUENCE [LARGE SCALE GENOMIC DNA]</scope>
    <source>
        <strain evidence="3">cv. BTx623</strain>
    </source>
</reference>
<organism evidence="2 3">
    <name type="scientific">Sorghum bicolor</name>
    <name type="common">Sorghum</name>
    <name type="synonym">Sorghum vulgare</name>
    <dbReference type="NCBI Taxonomy" id="4558"/>
    <lineage>
        <taxon>Eukaryota</taxon>
        <taxon>Viridiplantae</taxon>
        <taxon>Streptophyta</taxon>
        <taxon>Embryophyta</taxon>
        <taxon>Tracheophyta</taxon>
        <taxon>Spermatophyta</taxon>
        <taxon>Magnoliopsida</taxon>
        <taxon>Liliopsida</taxon>
        <taxon>Poales</taxon>
        <taxon>Poaceae</taxon>
        <taxon>PACMAD clade</taxon>
        <taxon>Panicoideae</taxon>
        <taxon>Andropogonodae</taxon>
        <taxon>Andropogoneae</taxon>
        <taxon>Sorghinae</taxon>
        <taxon>Sorghum</taxon>
    </lineage>
</organism>
<proteinExistence type="predicted"/>
<dbReference type="AlphaFoldDB" id="A0A1Z5S6W6"/>
<keyword evidence="1" id="KW-0472">Membrane</keyword>
<accession>A0A1Z5S6W6</accession>
<reference evidence="3" key="2">
    <citation type="journal article" date="2018" name="Plant J.">
        <title>The Sorghum bicolor reference genome: improved assembly, gene annotations, a transcriptome atlas, and signatures of genome organization.</title>
        <authorList>
            <person name="McCormick R.F."/>
            <person name="Truong S.K."/>
            <person name="Sreedasyam A."/>
            <person name="Jenkins J."/>
            <person name="Shu S."/>
            <person name="Sims D."/>
            <person name="Kennedy M."/>
            <person name="Amirebrahimi M."/>
            <person name="Weers B.D."/>
            <person name="McKinley B."/>
            <person name="Mattison A."/>
            <person name="Morishige D.T."/>
            <person name="Grimwood J."/>
            <person name="Schmutz J."/>
            <person name="Mullet J.E."/>
        </authorList>
    </citation>
    <scope>NUCLEOTIDE SEQUENCE [LARGE SCALE GENOMIC DNA]</scope>
    <source>
        <strain evidence="3">cv. BTx623</strain>
    </source>
</reference>
<dbReference type="EMBL" id="CM000760">
    <property type="protein sequence ID" value="OQU91654.1"/>
    <property type="molecule type" value="Genomic_DNA"/>
</dbReference>
<dbReference type="InParanoid" id="A0A1Z5S6W6"/>
<keyword evidence="1" id="KW-1133">Transmembrane helix</keyword>
<keyword evidence="3" id="KW-1185">Reference proteome</keyword>
<evidence type="ECO:0000313" key="3">
    <source>
        <dbReference type="Proteomes" id="UP000000768"/>
    </source>
</evidence>
<dbReference type="Gramene" id="OQU91654">
    <property type="protein sequence ID" value="OQU91654"/>
    <property type="gene ID" value="SORBI_3001G222150"/>
</dbReference>
<feature type="transmembrane region" description="Helical" evidence="1">
    <location>
        <begin position="50"/>
        <end position="70"/>
    </location>
</feature>
<gene>
    <name evidence="2" type="ORF">SORBI_3001G222150</name>
</gene>
<sequence length="74" mass="8079">MARQPAAGVGHAVRVSIREASACVFLESDADVTMLVLMWNPQHNDFGSCGILLVTILVCPYFILCCDGFYKLIS</sequence>
<keyword evidence="1" id="KW-0812">Transmembrane</keyword>
<name>A0A1Z5S6W6_SORBI</name>